<dbReference type="EMBL" id="CP003607">
    <property type="protein sequence ID" value="AFY80108.1"/>
    <property type="molecule type" value="Genomic_DNA"/>
</dbReference>
<dbReference type="STRING" id="56110.Oscil6304_0357"/>
<sequence>MAFSLGKRLKATRESLGLTQEQVIEQLEIRYGVSLSQQAMSSIENGKRKVDAERELPALAAVYGQAIDSFYDSWGLPEGGKSQKRAFAAPAARSPQDVRAIATVDLEALTKRDMLELAAELIYNVLEEP</sequence>
<evidence type="ECO:0000313" key="2">
    <source>
        <dbReference type="EMBL" id="AFY80108.1"/>
    </source>
</evidence>
<dbReference type="Proteomes" id="UP000010367">
    <property type="component" value="Chromosome"/>
</dbReference>
<keyword evidence="3" id="KW-1185">Reference proteome</keyword>
<dbReference type="HOGENOM" id="CLU_2130913_0_0_3"/>
<dbReference type="OrthoDB" id="199610at2"/>
<reference evidence="2 3" key="1">
    <citation type="submission" date="2012-06" db="EMBL/GenBank/DDBJ databases">
        <title>Finished chromosome of genome of Oscillatoria acuminata PCC 6304.</title>
        <authorList>
            <consortium name="US DOE Joint Genome Institute"/>
            <person name="Gugger M."/>
            <person name="Coursin T."/>
            <person name="Rippka R."/>
            <person name="Tandeau De Marsac N."/>
            <person name="Huntemann M."/>
            <person name="Wei C.-L."/>
            <person name="Han J."/>
            <person name="Detter J.C."/>
            <person name="Han C."/>
            <person name="Tapia R."/>
            <person name="Davenport K."/>
            <person name="Daligault H."/>
            <person name="Erkkila T."/>
            <person name="Gu W."/>
            <person name="Munk A.C.C."/>
            <person name="Teshima H."/>
            <person name="Xu Y."/>
            <person name="Chain P."/>
            <person name="Chen A."/>
            <person name="Krypides N."/>
            <person name="Mavromatis K."/>
            <person name="Markowitz V."/>
            <person name="Szeto E."/>
            <person name="Ivanova N."/>
            <person name="Mikhailova N."/>
            <person name="Ovchinnikova G."/>
            <person name="Pagani I."/>
            <person name="Pati A."/>
            <person name="Goodwin L."/>
            <person name="Peters L."/>
            <person name="Pitluck S."/>
            <person name="Woyke T."/>
            <person name="Kerfeld C."/>
        </authorList>
    </citation>
    <scope>NUCLEOTIDE SEQUENCE [LARGE SCALE GENOMIC DNA]</scope>
    <source>
        <strain evidence="2 3">PCC 6304</strain>
    </source>
</reference>
<proteinExistence type="predicted"/>
<dbReference type="InterPro" id="IPR001387">
    <property type="entry name" value="Cro/C1-type_HTH"/>
</dbReference>
<dbReference type="InParanoid" id="K9TCF3"/>
<name>K9TCF3_9CYAN</name>
<dbReference type="KEGG" id="oac:Oscil6304_0357"/>
<gene>
    <name evidence="2" type="ORF">Oscil6304_0357</name>
</gene>
<evidence type="ECO:0000313" key="3">
    <source>
        <dbReference type="Proteomes" id="UP000010367"/>
    </source>
</evidence>
<dbReference type="Pfam" id="PF13560">
    <property type="entry name" value="HTH_31"/>
    <property type="match status" value="1"/>
</dbReference>
<dbReference type="CDD" id="cd00093">
    <property type="entry name" value="HTH_XRE"/>
    <property type="match status" value="1"/>
</dbReference>
<dbReference type="PROSITE" id="PS50943">
    <property type="entry name" value="HTH_CROC1"/>
    <property type="match status" value="1"/>
</dbReference>
<dbReference type="Gene3D" id="1.10.260.40">
    <property type="entry name" value="lambda repressor-like DNA-binding domains"/>
    <property type="match status" value="1"/>
</dbReference>
<dbReference type="RefSeq" id="WP_015146758.1">
    <property type="nucleotide sequence ID" value="NC_019693.1"/>
</dbReference>
<feature type="domain" description="HTH cro/C1-type" evidence="1">
    <location>
        <begin position="9"/>
        <end position="70"/>
    </location>
</feature>
<protein>
    <recommendedName>
        <fullName evidence="1">HTH cro/C1-type domain-containing protein</fullName>
    </recommendedName>
</protein>
<dbReference type="GO" id="GO:0003677">
    <property type="term" value="F:DNA binding"/>
    <property type="evidence" value="ECO:0007669"/>
    <property type="project" value="InterPro"/>
</dbReference>
<accession>K9TCF3</accession>
<dbReference type="AlphaFoldDB" id="K9TCF3"/>
<dbReference type="SUPFAM" id="SSF47413">
    <property type="entry name" value="lambda repressor-like DNA-binding domains"/>
    <property type="match status" value="1"/>
</dbReference>
<dbReference type="InterPro" id="IPR010982">
    <property type="entry name" value="Lambda_DNA-bd_dom_sf"/>
</dbReference>
<organism evidence="2 3">
    <name type="scientific">Oscillatoria acuminata PCC 6304</name>
    <dbReference type="NCBI Taxonomy" id="56110"/>
    <lineage>
        <taxon>Bacteria</taxon>
        <taxon>Bacillati</taxon>
        <taxon>Cyanobacteriota</taxon>
        <taxon>Cyanophyceae</taxon>
        <taxon>Oscillatoriophycideae</taxon>
        <taxon>Oscillatoriales</taxon>
        <taxon>Oscillatoriaceae</taxon>
        <taxon>Oscillatoria</taxon>
    </lineage>
</organism>
<evidence type="ECO:0000259" key="1">
    <source>
        <dbReference type="PROSITE" id="PS50943"/>
    </source>
</evidence>